<feature type="transmembrane region" description="Helical" evidence="10">
    <location>
        <begin position="437"/>
        <end position="457"/>
    </location>
</feature>
<dbReference type="PANTHER" id="PTHR48021:SF47">
    <property type="entry name" value="GH17672P"/>
    <property type="match status" value="1"/>
</dbReference>
<feature type="transmembrane region" description="Helical" evidence="10">
    <location>
        <begin position="191"/>
        <end position="209"/>
    </location>
</feature>
<dbReference type="RefSeq" id="XP_018333076.1">
    <property type="nucleotide sequence ID" value="XM_018477574.2"/>
</dbReference>
<evidence type="ECO:0000256" key="8">
    <source>
        <dbReference type="RuleBase" id="RU003346"/>
    </source>
</evidence>
<evidence type="ECO:0000256" key="10">
    <source>
        <dbReference type="SAM" id="Phobius"/>
    </source>
</evidence>
<feature type="transmembrane region" description="Helical" evidence="10">
    <location>
        <begin position="399"/>
        <end position="425"/>
    </location>
</feature>
<dbReference type="GeneID" id="108742384"/>
<accession>A0A1W4XAC6</accession>
<dbReference type="InterPro" id="IPR036259">
    <property type="entry name" value="MFS_trans_sf"/>
</dbReference>
<dbReference type="CDD" id="cd17358">
    <property type="entry name" value="MFS_GLUT6_8_Class3_like"/>
    <property type="match status" value="1"/>
</dbReference>
<dbReference type="PROSITE" id="PS50850">
    <property type="entry name" value="MFS"/>
    <property type="match status" value="1"/>
</dbReference>
<feature type="domain" description="Major facilitator superfamily (MFS) profile" evidence="11">
    <location>
        <begin position="58"/>
        <end position="491"/>
    </location>
</feature>
<feature type="transmembrane region" description="Helical" evidence="10">
    <location>
        <begin position="105"/>
        <end position="125"/>
    </location>
</feature>
<evidence type="ECO:0000256" key="5">
    <source>
        <dbReference type="ARBA" id="ARBA00023136"/>
    </source>
</evidence>
<dbReference type="InterPro" id="IPR005829">
    <property type="entry name" value="Sugar_transporter_CS"/>
</dbReference>
<protein>
    <submittedName>
        <fullName evidence="13">Facilitated trehalose transporter Tret1-like isoform X1</fullName>
    </submittedName>
</protein>
<feature type="transmembrane region" description="Helical" evidence="10">
    <location>
        <begin position="366"/>
        <end position="387"/>
    </location>
</feature>
<dbReference type="AlphaFoldDB" id="A0A1W4XAC6"/>
<evidence type="ECO:0000256" key="7">
    <source>
        <dbReference type="ARBA" id="ARBA00024348"/>
    </source>
</evidence>
<dbReference type="PROSITE" id="PS00217">
    <property type="entry name" value="SUGAR_TRANSPORT_2"/>
    <property type="match status" value="1"/>
</dbReference>
<feature type="transmembrane region" description="Helical" evidence="10">
    <location>
        <begin position="156"/>
        <end position="179"/>
    </location>
</feature>
<dbReference type="FunFam" id="1.20.1250.20:FF:000055">
    <property type="entry name" value="Facilitated trehalose transporter Tret1-2 homolog"/>
    <property type="match status" value="1"/>
</dbReference>
<evidence type="ECO:0000256" key="9">
    <source>
        <dbReference type="SAM" id="MobiDB-lite"/>
    </source>
</evidence>
<dbReference type="InterPro" id="IPR003663">
    <property type="entry name" value="Sugar/inositol_transpt"/>
</dbReference>
<dbReference type="KEGG" id="apln:108742384"/>
<dbReference type="InterPro" id="IPR020846">
    <property type="entry name" value="MFS_dom"/>
</dbReference>
<keyword evidence="8" id="KW-0813">Transport</keyword>
<dbReference type="OrthoDB" id="4142200at2759"/>
<dbReference type="PRINTS" id="PR00171">
    <property type="entry name" value="SUGRTRNSPORT"/>
</dbReference>
<dbReference type="InterPro" id="IPR050549">
    <property type="entry name" value="MFS_Trehalose_Transporter"/>
</dbReference>
<reference evidence="13" key="1">
    <citation type="submission" date="2025-08" db="UniProtKB">
        <authorList>
            <consortium name="RefSeq"/>
        </authorList>
    </citation>
    <scope>IDENTIFICATION</scope>
    <source>
        <tissue evidence="13">Entire body</tissue>
    </source>
</reference>
<feature type="transmembrane region" description="Helical" evidence="10">
    <location>
        <begin position="132"/>
        <end position="150"/>
    </location>
</feature>
<dbReference type="GO" id="GO:0005886">
    <property type="term" value="C:plasma membrane"/>
    <property type="evidence" value="ECO:0007669"/>
    <property type="project" value="UniProtKB-SubCell"/>
</dbReference>
<dbReference type="InParanoid" id="A0A1W4XAC6"/>
<dbReference type="InterPro" id="IPR044775">
    <property type="entry name" value="MFS_ERD6/Tret1-like"/>
</dbReference>
<dbReference type="PANTHER" id="PTHR48021">
    <property type="match status" value="1"/>
</dbReference>
<proteinExistence type="inferred from homology"/>
<feature type="region of interest" description="Disordered" evidence="9">
    <location>
        <begin position="1"/>
        <end position="24"/>
    </location>
</feature>
<evidence type="ECO:0000256" key="3">
    <source>
        <dbReference type="ARBA" id="ARBA00022692"/>
    </source>
</evidence>
<dbReference type="PROSITE" id="PS00216">
    <property type="entry name" value="SUGAR_TRANSPORT_1"/>
    <property type="match status" value="1"/>
</dbReference>
<dbReference type="InterPro" id="IPR005828">
    <property type="entry name" value="MFS_sugar_transport-like"/>
</dbReference>
<keyword evidence="3 10" id="KW-0812">Transmembrane</keyword>
<dbReference type="Pfam" id="PF00083">
    <property type="entry name" value="Sugar_tr"/>
    <property type="match status" value="1"/>
</dbReference>
<keyword evidence="12" id="KW-1185">Reference proteome</keyword>
<dbReference type="Gene3D" id="1.20.1250.20">
    <property type="entry name" value="MFS general substrate transporter like domains"/>
    <property type="match status" value="1"/>
</dbReference>
<dbReference type="NCBIfam" id="TIGR00879">
    <property type="entry name" value="SP"/>
    <property type="match status" value="1"/>
</dbReference>
<feature type="transmembrane region" description="Helical" evidence="10">
    <location>
        <begin position="54"/>
        <end position="75"/>
    </location>
</feature>
<evidence type="ECO:0000256" key="4">
    <source>
        <dbReference type="ARBA" id="ARBA00022989"/>
    </source>
</evidence>
<keyword evidence="5 10" id="KW-0472">Membrane</keyword>
<organism evidence="12 13">
    <name type="scientific">Agrilus planipennis</name>
    <name type="common">Emerald ash borer</name>
    <name type="synonym">Agrilus marcopoli</name>
    <dbReference type="NCBI Taxonomy" id="224129"/>
    <lineage>
        <taxon>Eukaryota</taxon>
        <taxon>Metazoa</taxon>
        <taxon>Ecdysozoa</taxon>
        <taxon>Arthropoda</taxon>
        <taxon>Hexapoda</taxon>
        <taxon>Insecta</taxon>
        <taxon>Pterygota</taxon>
        <taxon>Neoptera</taxon>
        <taxon>Endopterygota</taxon>
        <taxon>Coleoptera</taxon>
        <taxon>Polyphaga</taxon>
        <taxon>Elateriformia</taxon>
        <taxon>Buprestoidea</taxon>
        <taxon>Buprestidae</taxon>
        <taxon>Agrilinae</taxon>
        <taxon>Agrilus</taxon>
    </lineage>
</organism>
<feature type="transmembrane region" description="Helical" evidence="10">
    <location>
        <begin position="301"/>
        <end position="324"/>
    </location>
</feature>
<sequence>MGSEERHVGYIPVAGEDPSESHQGNGIELQSFGKLQSVDKLAMGASIEPTNRKFLYAAACAVNIASFVCGVTFGWTSPMIPKLNGQQDPDFNPVQPPITPSEESWIGSLLPLGAGIGPFAAGFFLDKIGRKKTILASNVPFLVAFIMFAVCSEVKYFFIGRFLCGLAVGGTFTVLPMYVAEISDDAVRGTLASLFQLFIVTGLLFSYAVGPYVPIATFNYICAVLPCIFMVVFFIFIPESPYHLVAIKDDKAASKALAKFRAKSEDDIQKELSTIKGAVEEAMANNGSFFDIFKSKGATKALIISLSLVAFQQFSGINVILFYSQTIFAATGSTIPPDLSSIVIGATQIVASFITPAVVEKKGKRFLLLISGIGMGIAEGVLGYYFYLKTAGSNVQPIFWLPVACLIVFILAYCSGFGPLPWAVCAELFTSDVKSSASTATASICWLLGFVLTKYFADVSNAIGISNSFYIFALCCFLAALFVYKLLPETSGKSLQEIQDILNGIRRDNNSENTKL</sequence>
<evidence type="ECO:0000313" key="12">
    <source>
        <dbReference type="Proteomes" id="UP000192223"/>
    </source>
</evidence>
<dbReference type="SUPFAM" id="SSF103473">
    <property type="entry name" value="MFS general substrate transporter"/>
    <property type="match status" value="1"/>
</dbReference>
<gene>
    <name evidence="13" type="primary">LOC108742384</name>
</gene>
<comment type="similarity">
    <text evidence="7">Belongs to the major facilitator superfamily. Sugar transporter (TC 2.A.1.1) family. Trehalose transporter subfamily.</text>
</comment>
<dbReference type="STRING" id="224129.A0A1W4XAC6"/>
<dbReference type="GO" id="GO:0051119">
    <property type="term" value="F:sugar transmembrane transporter activity"/>
    <property type="evidence" value="ECO:0007669"/>
    <property type="project" value="InterPro"/>
</dbReference>
<evidence type="ECO:0000256" key="2">
    <source>
        <dbReference type="ARBA" id="ARBA00022475"/>
    </source>
</evidence>
<name>A0A1W4XAC6_AGRPL</name>
<feature type="transmembrane region" description="Helical" evidence="10">
    <location>
        <begin position="469"/>
        <end position="487"/>
    </location>
</feature>
<keyword evidence="6" id="KW-0325">Glycoprotein</keyword>
<evidence type="ECO:0000256" key="1">
    <source>
        <dbReference type="ARBA" id="ARBA00004651"/>
    </source>
</evidence>
<evidence type="ECO:0000313" key="13">
    <source>
        <dbReference type="RefSeq" id="XP_018333076.1"/>
    </source>
</evidence>
<comment type="subcellular location">
    <subcellularLocation>
        <location evidence="1">Cell membrane</location>
        <topology evidence="1">Multi-pass membrane protein</topology>
    </subcellularLocation>
</comment>
<feature type="transmembrane region" description="Helical" evidence="10">
    <location>
        <begin position="215"/>
        <end position="237"/>
    </location>
</feature>
<dbReference type="FunCoup" id="A0A1W4XAC6">
    <property type="interactions" value="12"/>
</dbReference>
<dbReference type="Proteomes" id="UP000192223">
    <property type="component" value="Unplaced"/>
</dbReference>
<keyword evidence="4 10" id="KW-1133">Transmembrane helix</keyword>
<keyword evidence="2" id="KW-1003">Cell membrane</keyword>
<feature type="transmembrane region" description="Helical" evidence="10">
    <location>
        <begin position="339"/>
        <end position="359"/>
    </location>
</feature>
<evidence type="ECO:0000259" key="11">
    <source>
        <dbReference type="PROSITE" id="PS50850"/>
    </source>
</evidence>
<evidence type="ECO:0000256" key="6">
    <source>
        <dbReference type="ARBA" id="ARBA00023180"/>
    </source>
</evidence>